<evidence type="ECO:0000256" key="1">
    <source>
        <dbReference type="SAM" id="Phobius"/>
    </source>
</evidence>
<dbReference type="RefSeq" id="WP_344710237.1">
    <property type="nucleotide sequence ID" value="NZ_BAAAZD010000002.1"/>
</dbReference>
<accession>A0ABP7S7K8</accession>
<keyword evidence="1" id="KW-0472">Membrane</keyword>
<feature type="transmembrane region" description="Helical" evidence="1">
    <location>
        <begin position="21"/>
        <end position="46"/>
    </location>
</feature>
<keyword evidence="1" id="KW-0812">Transmembrane</keyword>
<protein>
    <submittedName>
        <fullName evidence="2">Uncharacterized protein</fullName>
    </submittedName>
</protein>
<keyword evidence="1" id="KW-1133">Transmembrane helix</keyword>
<feature type="transmembrane region" description="Helical" evidence="1">
    <location>
        <begin position="52"/>
        <end position="75"/>
    </location>
</feature>
<gene>
    <name evidence="2" type="ORF">GCM10022211_21140</name>
</gene>
<organism evidence="2 3">
    <name type="scientific">Sphingomonas humi</name>
    <dbReference type="NCBI Taxonomy" id="335630"/>
    <lineage>
        <taxon>Bacteria</taxon>
        <taxon>Pseudomonadati</taxon>
        <taxon>Pseudomonadota</taxon>
        <taxon>Alphaproteobacteria</taxon>
        <taxon>Sphingomonadales</taxon>
        <taxon>Sphingomonadaceae</taxon>
        <taxon>Sphingomonas</taxon>
    </lineage>
</organism>
<sequence length="82" mass="9122">MPGEPWFIYRKEPGRFRAMPASWQGWAVLLGGILLTIAAFFAVMRATEGVNLFVRILLGFVPNLIGILTISAIAYRTGRPSR</sequence>
<proteinExistence type="predicted"/>
<comment type="caution">
    <text evidence="2">The sequence shown here is derived from an EMBL/GenBank/DDBJ whole genome shotgun (WGS) entry which is preliminary data.</text>
</comment>
<name>A0ABP7S7K8_9SPHN</name>
<dbReference type="EMBL" id="BAAAZD010000002">
    <property type="protein sequence ID" value="GAA4007572.1"/>
    <property type="molecule type" value="Genomic_DNA"/>
</dbReference>
<dbReference type="Proteomes" id="UP001501310">
    <property type="component" value="Unassembled WGS sequence"/>
</dbReference>
<keyword evidence="3" id="KW-1185">Reference proteome</keyword>
<reference evidence="3" key="1">
    <citation type="journal article" date="2019" name="Int. J. Syst. Evol. Microbiol.">
        <title>The Global Catalogue of Microorganisms (GCM) 10K type strain sequencing project: providing services to taxonomists for standard genome sequencing and annotation.</title>
        <authorList>
            <consortium name="The Broad Institute Genomics Platform"/>
            <consortium name="The Broad Institute Genome Sequencing Center for Infectious Disease"/>
            <person name="Wu L."/>
            <person name="Ma J."/>
        </authorList>
    </citation>
    <scope>NUCLEOTIDE SEQUENCE [LARGE SCALE GENOMIC DNA]</scope>
    <source>
        <strain evidence="3">JCM 16603</strain>
    </source>
</reference>
<evidence type="ECO:0000313" key="3">
    <source>
        <dbReference type="Proteomes" id="UP001501310"/>
    </source>
</evidence>
<evidence type="ECO:0000313" key="2">
    <source>
        <dbReference type="EMBL" id="GAA4007572.1"/>
    </source>
</evidence>